<evidence type="ECO:0000313" key="2">
    <source>
        <dbReference type="Proteomes" id="UP000230742"/>
    </source>
</evidence>
<organism evidence="1 2">
    <name type="scientific">Prevotella intermedia</name>
    <dbReference type="NCBI Taxonomy" id="28131"/>
    <lineage>
        <taxon>Bacteria</taxon>
        <taxon>Pseudomonadati</taxon>
        <taxon>Bacteroidota</taxon>
        <taxon>Bacteroidia</taxon>
        <taxon>Bacteroidales</taxon>
        <taxon>Prevotellaceae</taxon>
        <taxon>Prevotella</taxon>
    </lineage>
</organism>
<sequence>MFQQRFAQAKTVGNFKGKEKPIEKIERVGKGLFSARYELLHTPLLFLQHTIATFAKYYYYFYQLLILFSPTIAIIFINHCYCFYNTLLILLQYAIIIFAKRTRRINKQCRKCIKHIFISFSGYCRRFRKIVFLFCFKNVIAHALTLYR</sequence>
<gene>
    <name evidence="1" type="ORF">CTM46_09260</name>
</gene>
<accession>A0A2D3LMW0</accession>
<proteinExistence type="predicted"/>
<reference evidence="1 2" key="1">
    <citation type="submission" date="2017-11" db="EMBL/GenBank/DDBJ databases">
        <title>Genome sequencing of Prevotella intermedia KCOM 1949.</title>
        <authorList>
            <person name="Kook J.-K."/>
            <person name="Park S.-N."/>
            <person name="Lim Y.K."/>
        </authorList>
    </citation>
    <scope>NUCLEOTIDE SEQUENCE [LARGE SCALE GENOMIC DNA]</scope>
    <source>
        <strain evidence="1 2">KCOM 1949</strain>
    </source>
</reference>
<dbReference type="EMBL" id="CP024728">
    <property type="protein sequence ID" value="ATV31720.1"/>
    <property type="molecule type" value="Genomic_DNA"/>
</dbReference>
<protein>
    <submittedName>
        <fullName evidence="1">Uncharacterized protein</fullName>
    </submittedName>
</protein>
<dbReference type="Proteomes" id="UP000230742">
    <property type="component" value="Chromosome 2"/>
</dbReference>
<name>A0A2D3LMW0_PREIN</name>
<evidence type="ECO:0000313" key="1">
    <source>
        <dbReference type="EMBL" id="ATV31720.1"/>
    </source>
</evidence>
<dbReference type="AlphaFoldDB" id="A0A2D3LMW0"/>